<organism evidence="3 4">
    <name type="scientific">Eumeta variegata</name>
    <name type="common">Bagworm moth</name>
    <name type="synonym">Eumeta japonica</name>
    <dbReference type="NCBI Taxonomy" id="151549"/>
    <lineage>
        <taxon>Eukaryota</taxon>
        <taxon>Metazoa</taxon>
        <taxon>Ecdysozoa</taxon>
        <taxon>Arthropoda</taxon>
        <taxon>Hexapoda</taxon>
        <taxon>Insecta</taxon>
        <taxon>Pterygota</taxon>
        <taxon>Neoptera</taxon>
        <taxon>Endopterygota</taxon>
        <taxon>Lepidoptera</taxon>
        <taxon>Glossata</taxon>
        <taxon>Ditrysia</taxon>
        <taxon>Tineoidea</taxon>
        <taxon>Psychidae</taxon>
        <taxon>Oiketicinae</taxon>
        <taxon>Eumeta</taxon>
    </lineage>
</organism>
<proteinExistence type="predicted"/>
<evidence type="ECO:0000256" key="2">
    <source>
        <dbReference type="SAM" id="Phobius"/>
    </source>
</evidence>
<keyword evidence="2" id="KW-0472">Membrane</keyword>
<feature type="transmembrane region" description="Helical" evidence="2">
    <location>
        <begin position="78"/>
        <end position="101"/>
    </location>
</feature>
<accession>A0A4C1XYN1</accession>
<dbReference type="Proteomes" id="UP000299102">
    <property type="component" value="Unassembled WGS sequence"/>
</dbReference>
<comment type="caution">
    <text evidence="3">The sequence shown here is derived from an EMBL/GenBank/DDBJ whole genome shotgun (WGS) entry which is preliminary data.</text>
</comment>
<keyword evidence="2" id="KW-1133">Transmembrane helix</keyword>
<evidence type="ECO:0000313" key="3">
    <source>
        <dbReference type="EMBL" id="GBP68273.1"/>
    </source>
</evidence>
<name>A0A4C1XYN1_EUMVA</name>
<evidence type="ECO:0000313" key="4">
    <source>
        <dbReference type="Proteomes" id="UP000299102"/>
    </source>
</evidence>
<dbReference type="AlphaFoldDB" id="A0A4C1XYN1"/>
<gene>
    <name evidence="3" type="ORF">EVAR_57599_1</name>
</gene>
<reference evidence="3 4" key="1">
    <citation type="journal article" date="2019" name="Commun. Biol.">
        <title>The bagworm genome reveals a unique fibroin gene that provides high tensile strength.</title>
        <authorList>
            <person name="Kono N."/>
            <person name="Nakamura H."/>
            <person name="Ohtoshi R."/>
            <person name="Tomita M."/>
            <person name="Numata K."/>
            <person name="Arakawa K."/>
        </authorList>
    </citation>
    <scope>NUCLEOTIDE SEQUENCE [LARGE SCALE GENOMIC DNA]</scope>
</reference>
<feature type="region of interest" description="Disordered" evidence="1">
    <location>
        <begin position="1"/>
        <end position="21"/>
    </location>
</feature>
<protein>
    <submittedName>
        <fullName evidence="3">Uncharacterized protein</fullName>
    </submittedName>
</protein>
<sequence>MPSVTKKFQGPARRPMPEGVDVGRGRLYRRGKILKAAPARRIKKFANTIESPVRSRNSTTCIFWSYIKLYVLTPRRAVATLTAVVIGAMSMSATDGLIMLYDARRE</sequence>
<keyword evidence="4" id="KW-1185">Reference proteome</keyword>
<evidence type="ECO:0000256" key="1">
    <source>
        <dbReference type="SAM" id="MobiDB-lite"/>
    </source>
</evidence>
<keyword evidence="2" id="KW-0812">Transmembrane</keyword>
<dbReference type="EMBL" id="BGZK01001006">
    <property type="protein sequence ID" value="GBP68273.1"/>
    <property type="molecule type" value="Genomic_DNA"/>
</dbReference>